<evidence type="ECO:0000313" key="4">
    <source>
        <dbReference type="Proteomes" id="UP000184267"/>
    </source>
</evidence>
<feature type="region of interest" description="Disordered" evidence="1">
    <location>
        <begin position="1"/>
        <end position="21"/>
    </location>
</feature>
<sequence length="1097" mass="123456">MPRRTTGTRSRAPQPTPDTSCNFAITAAEASSTPSGSTTPVVLFDSLSYDLRRVFRDSVALPSPASSSATLPATPQVAQEPLRDIGSISDWDPFFVDRGAEEHAPTDANEAPGLDGDAPPNVEDAAGPAPRYANSDEPMNTWVPMAPAYLDENLRFEGRGDFVEKFCPGCALLPHGERRAPTIRCLDCSPRLYCEECTVGRHSGDLPFHRVQRWTGRSFEHVTLRELGLIIQLGHADGSECSRPHFPRADFCVVELNGQHKVDIRFCGCDEAGSAGSRAQQLMRRGLYPATDHEPHTAFTYRLLEHYHLQSLQGKVSMYDYYRTLERLTDNTGTKHLQDRYKAFMRVVAQWRFLKRLKRAGRAHCPDGVVSTKHGELAVACPACPRPGVNLPTGWDAVQDELKYLYTISVSMDACFRFKRRAVSNEEKDPILGSGWGYFVEDKGYKAVLAEYGDQEEMSTCTGLSAIDHANSKHSKGYAATGIGAVFCSRHEFMLANGCGDTQKGEKYVNMDWIFNCAMCHHCHVRKHVCYDIACQWCKNLRERLKMFPNAVQIELPDGSIIFSIPKLHWHSHKQGDHSKFSLNYRVGAGRNDGEGSERRWWELQPIASSTKMMGPGQRQGVLEDHWGYANWRKFVTLAWALRDRLKKALEEHSEHRALLISLTASLKRKHIKQWTAEIIAWEQDDTLDDPYVAISDGPTEAEVRRSIAQEEQTASAMPGFTTCHEVSSLGFITTALDIEDSQVRLRMDAKGALESHLPALYERRTALRKRIQKLRELQGVYMPGALPLLAQLPEAQTDTELMEGVRLGLPSDISRAHRDTACNQGLVNLESRLREAQCRDALQDIRNKLHTLHHLHQFKKTNVRHQGPNTRARSELDQHAQKRDRAVEKYRRARRAKLALDGSGEWELILCELHDEDIRGVTPGEDEVNMKPSRKRKRNTAASGPGEGHRKISWIWNASDAAGSASHVESLRIEWLKARARSMRWQEETKLLPEEMRRSLVSMQVEEKVWLGRAVSRDGVDARLQEGLTAYAVDQALVRRCMRVMFRDVCVDVARAADGDLGPEWGLTGNDPAVNTDGYRPSDATAQGWNGWEDLE</sequence>
<feature type="region of interest" description="Disordered" evidence="1">
    <location>
        <begin position="862"/>
        <end position="884"/>
    </location>
</feature>
<dbReference type="Pfam" id="PF18803">
    <property type="entry name" value="CxC2"/>
    <property type="match status" value="1"/>
</dbReference>
<dbReference type="PANTHER" id="PTHR33096:SF1">
    <property type="entry name" value="CXC1-LIKE CYSTEINE CLUSTER ASSOCIATED WITH KDZ TRANSPOSASES DOMAIN-CONTAINING PROTEIN"/>
    <property type="match status" value="1"/>
</dbReference>
<feature type="region of interest" description="Disordered" evidence="1">
    <location>
        <begin position="104"/>
        <end position="138"/>
    </location>
</feature>
<dbReference type="AlphaFoldDB" id="A0A1M2W489"/>
<feature type="region of interest" description="Disordered" evidence="1">
    <location>
        <begin position="1068"/>
        <end position="1097"/>
    </location>
</feature>
<protein>
    <recommendedName>
        <fullName evidence="2">CxC2-like cysteine cluster KDZ transposase-associated domain-containing protein</fullName>
    </recommendedName>
</protein>
<name>A0A1M2W489_TRAPU</name>
<evidence type="ECO:0000259" key="2">
    <source>
        <dbReference type="Pfam" id="PF18803"/>
    </source>
</evidence>
<gene>
    <name evidence="3" type="ORF">TRAPUB_8721</name>
</gene>
<dbReference type="STRING" id="154538.A0A1M2W489"/>
<accession>A0A1M2W489</accession>
<dbReference type="PANTHER" id="PTHR33096">
    <property type="entry name" value="CXC2 DOMAIN-CONTAINING PROTEIN"/>
    <property type="match status" value="1"/>
</dbReference>
<organism evidence="3 4">
    <name type="scientific">Trametes pubescens</name>
    <name type="common">White-rot fungus</name>
    <dbReference type="NCBI Taxonomy" id="154538"/>
    <lineage>
        <taxon>Eukaryota</taxon>
        <taxon>Fungi</taxon>
        <taxon>Dikarya</taxon>
        <taxon>Basidiomycota</taxon>
        <taxon>Agaricomycotina</taxon>
        <taxon>Agaricomycetes</taxon>
        <taxon>Polyporales</taxon>
        <taxon>Polyporaceae</taxon>
        <taxon>Trametes</taxon>
    </lineage>
</organism>
<reference evidence="3 4" key="1">
    <citation type="submission" date="2016-10" db="EMBL/GenBank/DDBJ databases">
        <title>Genome sequence of the basidiomycete white-rot fungus Trametes pubescens.</title>
        <authorList>
            <person name="Makela M.R."/>
            <person name="Granchi Z."/>
            <person name="Peng M."/>
            <person name="De Vries R.P."/>
            <person name="Grigoriev I."/>
            <person name="Riley R."/>
            <person name="Hilden K."/>
        </authorList>
    </citation>
    <scope>NUCLEOTIDE SEQUENCE [LARGE SCALE GENOMIC DNA]</scope>
    <source>
        <strain evidence="3 4">FBCC735</strain>
    </source>
</reference>
<feature type="region of interest" description="Disordered" evidence="1">
    <location>
        <begin position="922"/>
        <end position="950"/>
    </location>
</feature>
<evidence type="ECO:0000313" key="3">
    <source>
        <dbReference type="EMBL" id="OJT14668.1"/>
    </source>
</evidence>
<feature type="domain" description="CxC2-like cysteine cluster KDZ transposase-associated" evidence="2">
    <location>
        <begin position="224"/>
        <end position="333"/>
    </location>
</feature>
<dbReference type="EMBL" id="MNAD01000252">
    <property type="protein sequence ID" value="OJT14668.1"/>
    <property type="molecule type" value="Genomic_DNA"/>
</dbReference>
<feature type="compositionally biased region" description="Basic and acidic residues" evidence="1">
    <location>
        <begin position="873"/>
        <end position="884"/>
    </location>
</feature>
<dbReference type="OrthoDB" id="2793259at2759"/>
<comment type="caution">
    <text evidence="3">The sequence shown here is derived from an EMBL/GenBank/DDBJ whole genome shotgun (WGS) entry which is preliminary data.</text>
</comment>
<dbReference type="InterPro" id="IPR041457">
    <property type="entry name" value="CxC2_KDZ-assoc"/>
</dbReference>
<dbReference type="OMA" id="YANWRKF"/>
<dbReference type="Pfam" id="PF18758">
    <property type="entry name" value="KDZ"/>
    <property type="match status" value="1"/>
</dbReference>
<dbReference type="InterPro" id="IPR040521">
    <property type="entry name" value="KDZ"/>
</dbReference>
<evidence type="ECO:0000256" key="1">
    <source>
        <dbReference type="SAM" id="MobiDB-lite"/>
    </source>
</evidence>
<keyword evidence="4" id="KW-1185">Reference proteome</keyword>
<proteinExistence type="predicted"/>
<dbReference type="Proteomes" id="UP000184267">
    <property type="component" value="Unassembled WGS sequence"/>
</dbReference>